<reference evidence="11" key="2">
    <citation type="submission" date="2015-06" db="UniProtKB">
        <authorList>
            <consortium name="EnsemblMetazoa"/>
        </authorList>
    </citation>
    <scope>IDENTIFICATION</scope>
</reference>
<accession>T1H082</accession>
<evidence type="ECO:0000256" key="8">
    <source>
        <dbReference type="ARBA" id="ARBA00023204"/>
    </source>
</evidence>
<dbReference type="NCBIfam" id="TIGR00598">
    <property type="entry name" value="rad14"/>
    <property type="match status" value="1"/>
</dbReference>
<dbReference type="GO" id="GO:0006284">
    <property type="term" value="P:base-excision repair"/>
    <property type="evidence" value="ECO:0007669"/>
    <property type="project" value="TreeGrafter"/>
</dbReference>
<keyword evidence="8" id="KW-0234">DNA repair</keyword>
<keyword evidence="6" id="KW-0862">Zinc</keyword>
<feature type="domain" description="XPA C-terminal" evidence="10">
    <location>
        <begin position="87"/>
        <end position="137"/>
    </location>
</feature>
<dbReference type="AlphaFoldDB" id="T1H082"/>
<dbReference type="GO" id="GO:0070914">
    <property type="term" value="P:UV-damage excision repair"/>
    <property type="evidence" value="ECO:0007669"/>
    <property type="project" value="TreeGrafter"/>
</dbReference>
<evidence type="ECO:0000313" key="11">
    <source>
        <dbReference type="EnsemblMetazoa" id="MESCA009554-PA"/>
    </source>
</evidence>
<evidence type="ECO:0000256" key="2">
    <source>
        <dbReference type="ARBA" id="ARBA00005548"/>
    </source>
</evidence>
<protein>
    <recommendedName>
        <fullName evidence="10">XPA C-terminal domain-containing protein</fullName>
    </recommendedName>
</protein>
<reference evidence="12" key="1">
    <citation type="submission" date="2013-02" db="EMBL/GenBank/DDBJ databases">
        <authorList>
            <person name="Hughes D."/>
        </authorList>
    </citation>
    <scope>NUCLEOTIDE SEQUENCE</scope>
    <source>
        <strain>Durham</strain>
        <strain evidence="12">NC isolate 2 -- Noor lab</strain>
    </source>
</reference>
<sequence>MYTATSSVIKVSGSKFVDSGGGFLVEETAVKEAITKPKEYKKVINDGEELPIKVTDCRECGDSFAGSYLWDNFDYPCCDKCHDKEGKHDLITKTDSKDEFLLKDCDFDLRQPVLRFVSKKNPHYKRGEMKLYLKLQVYKRAMEVWGSEEELERKKEERAEKKDAAKVKRFDKKLKELKMNMRSSVFTKDVAASHQHEYGEETYHEDDDNYSHTCKICGFYETFEKM</sequence>
<dbReference type="SUPFAM" id="SSF46955">
    <property type="entry name" value="Putative DNA-binding domain"/>
    <property type="match status" value="1"/>
</dbReference>
<dbReference type="EnsemblMetazoa" id="MESCA009554-RA">
    <property type="protein sequence ID" value="MESCA009554-PA"/>
    <property type="gene ID" value="MESCA009554"/>
</dbReference>
<dbReference type="InterPro" id="IPR000465">
    <property type="entry name" value="XPA/RAD14"/>
</dbReference>
<dbReference type="Pfam" id="PF01286">
    <property type="entry name" value="XPA_N"/>
    <property type="match status" value="1"/>
</dbReference>
<dbReference type="InterPro" id="IPR037129">
    <property type="entry name" value="XPA_sf"/>
</dbReference>
<dbReference type="OMA" id="MERHEHE"/>
<keyword evidence="9" id="KW-0539">Nucleus</keyword>
<dbReference type="Proteomes" id="UP000015102">
    <property type="component" value="Unassembled WGS sequence"/>
</dbReference>
<evidence type="ECO:0000256" key="5">
    <source>
        <dbReference type="ARBA" id="ARBA00022771"/>
    </source>
</evidence>
<dbReference type="STRING" id="36166.T1H082"/>
<dbReference type="EMBL" id="CAQQ02384434">
    <property type="status" value="NOT_ANNOTATED_CDS"/>
    <property type="molecule type" value="Genomic_DNA"/>
</dbReference>
<dbReference type="InterPro" id="IPR009061">
    <property type="entry name" value="DNA-bd_dom_put_sf"/>
</dbReference>
<proteinExistence type="inferred from homology"/>
<dbReference type="Gene3D" id="3.90.530.10">
    <property type="entry name" value="XPA C-terminal domain"/>
    <property type="match status" value="1"/>
</dbReference>
<name>T1H082_MEGSC</name>
<evidence type="ECO:0000256" key="4">
    <source>
        <dbReference type="ARBA" id="ARBA00022763"/>
    </source>
</evidence>
<comment type="similarity">
    <text evidence="2">Belongs to the XPA family.</text>
</comment>
<dbReference type="GO" id="GO:1901255">
    <property type="term" value="P:nucleotide-excision repair involved in interstrand cross-link repair"/>
    <property type="evidence" value="ECO:0007669"/>
    <property type="project" value="TreeGrafter"/>
</dbReference>
<organism evidence="11 12">
    <name type="scientific">Megaselia scalaris</name>
    <name type="common">Humpbacked fly</name>
    <name type="synonym">Phora scalaris</name>
    <dbReference type="NCBI Taxonomy" id="36166"/>
    <lineage>
        <taxon>Eukaryota</taxon>
        <taxon>Metazoa</taxon>
        <taxon>Ecdysozoa</taxon>
        <taxon>Arthropoda</taxon>
        <taxon>Hexapoda</taxon>
        <taxon>Insecta</taxon>
        <taxon>Pterygota</taxon>
        <taxon>Neoptera</taxon>
        <taxon>Endopterygota</taxon>
        <taxon>Diptera</taxon>
        <taxon>Brachycera</taxon>
        <taxon>Muscomorpha</taxon>
        <taxon>Platypezoidea</taxon>
        <taxon>Phoridae</taxon>
        <taxon>Megaseliini</taxon>
        <taxon>Megaselia</taxon>
    </lineage>
</organism>
<dbReference type="InterPro" id="IPR022652">
    <property type="entry name" value="Znf_XPA_CS"/>
</dbReference>
<dbReference type="HOGENOM" id="CLU_053731_1_0_1"/>
<dbReference type="SUPFAM" id="SSF57716">
    <property type="entry name" value="Glucocorticoid receptor-like (DNA-binding domain)"/>
    <property type="match status" value="1"/>
</dbReference>
<evidence type="ECO:0000256" key="1">
    <source>
        <dbReference type="ARBA" id="ARBA00004123"/>
    </source>
</evidence>
<dbReference type="Pfam" id="PF05181">
    <property type="entry name" value="XPA_C"/>
    <property type="match status" value="1"/>
</dbReference>
<comment type="subcellular location">
    <subcellularLocation>
        <location evidence="1">Nucleus</location>
    </subcellularLocation>
</comment>
<dbReference type="GO" id="GO:0000715">
    <property type="term" value="P:nucleotide-excision repair, DNA damage recognition"/>
    <property type="evidence" value="ECO:0007669"/>
    <property type="project" value="TreeGrafter"/>
</dbReference>
<evidence type="ECO:0000256" key="6">
    <source>
        <dbReference type="ARBA" id="ARBA00022833"/>
    </source>
</evidence>
<dbReference type="PANTHER" id="PTHR10142:SF0">
    <property type="entry name" value="DNA REPAIR PROTEIN COMPLEMENTING XP-A CELLS"/>
    <property type="match status" value="1"/>
</dbReference>
<evidence type="ECO:0000256" key="9">
    <source>
        <dbReference type="ARBA" id="ARBA00023242"/>
    </source>
</evidence>
<evidence type="ECO:0000259" key="10">
    <source>
        <dbReference type="Pfam" id="PF05181"/>
    </source>
</evidence>
<keyword evidence="5" id="KW-0863">Zinc-finger</keyword>
<keyword evidence="12" id="KW-1185">Reference proteome</keyword>
<keyword evidence="3" id="KW-0479">Metal-binding</keyword>
<dbReference type="GO" id="GO:0008270">
    <property type="term" value="F:zinc ion binding"/>
    <property type="evidence" value="ECO:0007669"/>
    <property type="project" value="UniProtKB-KW"/>
</dbReference>
<keyword evidence="4" id="KW-0227">DNA damage</keyword>
<evidence type="ECO:0000256" key="3">
    <source>
        <dbReference type="ARBA" id="ARBA00022723"/>
    </source>
</evidence>
<dbReference type="InterPro" id="IPR022656">
    <property type="entry name" value="XPA_C"/>
</dbReference>
<dbReference type="GO" id="GO:0003684">
    <property type="term" value="F:damaged DNA binding"/>
    <property type="evidence" value="ECO:0007669"/>
    <property type="project" value="InterPro"/>
</dbReference>
<keyword evidence="7" id="KW-0238">DNA-binding</keyword>
<dbReference type="PANTHER" id="PTHR10142">
    <property type="entry name" value="DNA REPAIR PROTEIN COMPLEMENTING XP-A CELLS"/>
    <property type="match status" value="1"/>
</dbReference>
<evidence type="ECO:0000313" key="12">
    <source>
        <dbReference type="Proteomes" id="UP000015102"/>
    </source>
</evidence>
<evidence type="ECO:0000256" key="7">
    <source>
        <dbReference type="ARBA" id="ARBA00023125"/>
    </source>
</evidence>
<dbReference type="GO" id="GO:0000110">
    <property type="term" value="C:nucleotide-excision repair factor 1 complex"/>
    <property type="evidence" value="ECO:0007669"/>
    <property type="project" value="TreeGrafter"/>
</dbReference>